<dbReference type="EMBL" id="LT158599">
    <property type="protein sequence ID" value="CVK33546.1"/>
    <property type="molecule type" value="Genomic_DNA"/>
</dbReference>
<dbReference type="PANTHER" id="PTHR43284">
    <property type="entry name" value="ASPARAGINE SYNTHETASE (GLUTAMINE-HYDROLYZING)"/>
    <property type="match status" value="1"/>
</dbReference>
<dbReference type="InterPro" id="IPR014729">
    <property type="entry name" value="Rossmann-like_a/b/a_fold"/>
</dbReference>
<dbReference type="GeneID" id="27138002"/>
<dbReference type="GO" id="GO:0004066">
    <property type="term" value="F:asparagine synthase (glutamine-hydrolyzing) activity"/>
    <property type="evidence" value="ECO:0007669"/>
    <property type="project" value="UniProtKB-EC"/>
</dbReference>
<dbReference type="InterPro" id="IPR051786">
    <property type="entry name" value="ASN_synthetase/amidase"/>
</dbReference>
<feature type="domain" description="Glutamine amidotransferase type-2" evidence="1">
    <location>
        <begin position="56"/>
        <end position="151"/>
    </location>
</feature>
<evidence type="ECO:0000313" key="3">
    <source>
        <dbReference type="Proteomes" id="UP000069850"/>
    </source>
</evidence>
<dbReference type="Pfam" id="PF13537">
    <property type="entry name" value="GATase_7"/>
    <property type="match status" value="1"/>
</dbReference>
<sequence length="426" mass="47862">MPGFCGICGNLSPHLDWPMSVGDELCPTVKREIRFKEHYVQQYVTQKFMNDKLFFDDAGVFICTDGTILNAKDLCSKFNTHEYGALIKAMYGKKGIGFVSALRGDYSGVIYDKSEDKVHVFTNHIGSKTLYYFQDVKNKIFIYGSGLQTVLNIMRECSYETKLSELSAYFLLTFGYMLRDNTLCSSVKKLLPGTILTFDTGNGLISTERYYELRNTPYIEGTKEDILRETDRQFEEAIKKNMIKTSSTVTAMLLRYRGGRDSRMNVAKGKVLGYDGILAVTFSQSGYLDGRIAKRIAADFGFDFLFFSLDNGNYLKDIEDPVVANDGQVLFSGAAHLLAMIRLLDWNSLGLVHTGQLVGGAMDTYLLGRKHSRAASGRILSEPAYSTKLINCIPASFFEGLTQTYETDELFTFYERGVNGIPMVIE</sequence>
<dbReference type="KEGG" id="mema:MMAB1_2333"/>
<gene>
    <name evidence="2" type="ORF">MMAB1_2333</name>
</gene>
<proteinExistence type="predicted"/>
<dbReference type="EC" id="6.3.5.4" evidence="2"/>
<dbReference type="SUPFAM" id="SSF52402">
    <property type="entry name" value="Adenine nucleotide alpha hydrolases-like"/>
    <property type="match status" value="1"/>
</dbReference>
<dbReference type="RefSeq" id="WP_083531458.1">
    <property type="nucleotide sequence ID" value="NZ_LT158599.1"/>
</dbReference>
<dbReference type="Gene3D" id="3.40.50.620">
    <property type="entry name" value="HUPs"/>
    <property type="match status" value="1"/>
</dbReference>
<organism evidence="2 3">
    <name type="scientific">Methanoculleus bourgensis</name>
    <dbReference type="NCBI Taxonomy" id="83986"/>
    <lineage>
        <taxon>Archaea</taxon>
        <taxon>Methanobacteriati</taxon>
        <taxon>Methanobacteriota</taxon>
        <taxon>Stenosarchaea group</taxon>
        <taxon>Methanomicrobia</taxon>
        <taxon>Methanomicrobiales</taxon>
        <taxon>Methanomicrobiaceae</taxon>
        <taxon>Methanoculleus</taxon>
    </lineage>
</organism>
<name>A0A0X3BN55_9EURY</name>
<accession>A0A0X3BN55</accession>
<dbReference type="InterPro" id="IPR017932">
    <property type="entry name" value="GATase_2_dom"/>
</dbReference>
<dbReference type="SUPFAM" id="SSF56235">
    <property type="entry name" value="N-terminal nucleophile aminohydrolases (Ntn hydrolases)"/>
    <property type="match status" value="1"/>
</dbReference>
<keyword evidence="2" id="KW-0436">Ligase</keyword>
<dbReference type="Gene3D" id="3.60.20.10">
    <property type="entry name" value="Glutamine Phosphoribosylpyrophosphate, subunit 1, domain 1"/>
    <property type="match status" value="1"/>
</dbReference>
<dbReference type="PANTHER" id="PTHR43284:SF1">
    <property type="entry name" value="ASPARAGINE SYNTHETASE"/>
    <property type="match status" value="1"/>
</dbReference>
<protein>
    <submittedName>
        <fullName evidence="2">Asparagine synthase (Glutamine-hydrolysing) (Modular protein)</fullName>
        <ecNumber evidence="2">6.3.5.4</ecNumber>
    </submittedName>
</protein>
<dbReference type="AlphaFoldDB" id="A0A0X3BN55"/>
<dbReference type="InterPro" id="IPR029055">
    <property type="entry name" value="Ntn_hydrolases_N"/>
</dbReference>
<dbReference type="OrthoDB" id="8692at2157"/>
<evidence type="ECO:0000259" key="1">
    <source>
        <dbReference type="Pfam" id="PF13537"/>
    </source>
</evidence>
<dbReference type="Proteomes" id="UP000069850">
    <property type="component" value="Chromosome 1"/>
</dbReference>
<evidence type="ECO:0000313" key="2">
    <source>
        <dbReference type="EMBL" id="CVK33546.1"/>
    </source>
</evidence>
<reference evidence="2 3" key="1">
    <citation type="submission" date="2016-01" db="EMBL/GenBank/DDBJ databases">
        <authorList>
            <person name="Manzoor S."/>
        </authorList>
    </citation>
    <scope>NUCLEOTIDE SEQUENCE [LARGE SCALE GENOMIC DNA]</scope>
    <source>
        <strain evidence="2">Methanoculleus sp MAB1</strain>
    </source>
</reference>